<gene>
    <name evidence="1" type="ORF">LXD69_10055</name>
</gene>
<accession>A0ABY4HI39</accession>
<proteinExistence type="predicted"/>
<dbReference type="EMBL" id="CP090145">
    <property type="protein sequence ID" value="UOX32395.1"/>
    <property type="molecule type" value="Genomic_DNA"/>
</dbReference>
<reference evidence="1" key="1">
    <citation type="submission" date="2021-12" db="EMBL/GenBank/DDBJ databases">
        <authorList>
            <person name="Cha I.-T."/>
            <person name="Lee K.-E."/>
            <person name="Park S.-J."/>
        </authorList>
    </citation>
    <scope>NUCLEOTIDE SEQUENCE</scope>
    <source>
        <strain evidence="1">YSM-43</strain>
    </source>
</reference>
<protein>
    <submittedName>
        <fullName evidence="1">Uncharacterized protein</fullName>
    </submittedName>
</protein>
<keyword evidence="2" id="KW-1185">Reference proteome</keyword>
<evidence type="ECO:0000313" key="2">
    <source>
        <dbReference type="Proteomes" id="UP000830454"/>
    </source>
</evidence>
<organism evidence="1 2">
    <name type="scientific">Flavobacterium sediminilitoris</name>
    <dbReference type="NCBI Taxonomy" id="2024526"/>
    <lineage>
        <taxon>Bacteria</taxon>
        <taxon>Pseudomonadati</taxon>
        <taxon>Bacteroidota</taxon>
        <taxon>Flavobacteriia</taxon>
        <taxon>Flavobacteriales</taxon>
        <taxon>Flavobacteriaceae</taxon>
        <taxon>Flavobacterium</taxon>
    </lineage>
</organism>
<sequence length="158" mass="18595">MKYSLKYSANEALEMVKEFYPNNWLQKIETNKQHLLNLSKRHKISCKKAYEKFIMPLAAEYEAILFFVALNKLLEIENSTNPEKLSKLEELQKTNQKVADQLFSLEKSETISHGDKKIIRSFYNNKQKELTSQINELINSFEVIEPELIIYQQGLFSQ</sequence>
<name>A0ABY4HI39_9FLAO</name>
<dbReference type="RefSeq" id="WP_246915080.1">
    <property type="nucleotide sequence ID" value="NZ_CP090145.1"/>
</dbReference>
<evidence type="ECO:0000313" key="1">
    <source>
        <dbReference type="EMBL" id="UOX32395.1"/>
    </source>
</evidence>
<dbReference type="Proteomes" id="UP000830454">
    <property type="component" value="Chromosome"/>
</dbReference>
<reference evidence="1" key="2">
    <citation type="submission" date="2022-04" db="EMBL/GenBank/DDBJ databases">
        <title>Complete Genome Sequence of Flavobacterium sediminilitoris YSM-43, Isolated from a Tidal Sediment.</title>
        <authorList>
            <person name="Lee P.A."/>
        </authorList>
    </citation>
    <scope>NUCLEOTIDE SEQUENCE</scope>
    <source>
        <strain evidence="1">YSM-43</strain>
    </source>
</reference>